<feature type="transmembrane region" description="Helical" evidence="1">
    <location>
        <begin position="93"/>
        <end position="114"/>
    </location>
</feature>
<keyword evidence="1" id="KW-1133">Transmembrane helix</keyword>
<accession>A0ABM6W0G5</accession>
<feature type="transmembrane region" description="Helical" evidence="1">
    <location>
        <begin position="67"/>
        <end position="87"/>
    </location>
</feature>
<protein>
    <recommendedName>
        <fullName evidence="4">Beta-carotene 15,15'-monooxygenase</fullName>
    </recommendedName>
</protein>
<keyword evidence="1" id="KW-0812">Transmembrane</keyword>
<feature type="transmembrane region" description="Helical" evidence="1">
    <location>
        <begin position="228"/>
        <end position="252"/>
    </location>
</feature>
<evidence type="ECO:0008006" key="4">
    <source>
        <dbReference type="Google" id="ProtNLM"/>
    </source>
</evidence>
<evidence type="ECO:0000256" key="1">
    <source>
        <dbReference type="SAM" id="Phobius"/>
    </source>
</evidence>
<dbReference type="Proteomes" id="UP000246036">
    <property type="component" value="Chromosome"/>
</dbReference>
<name>A0ABM6W0G5_9LACO</name>
<gene>
    <name evidence="2" type="ORF">DKL58_05380</name>
</gene>
<reference evidence="2 3" key="1">
    <citation type="submission" date="2018-05" db="EMBL/GenBank/DDBJ databases">
        <title>Reference genomes for bee gut microbiota database.</title>
        <authorList>
            <person name="Ellegaard K.M."/>
        </authorList>
    </citation>
    <scope>NUCLEOTIDE SEQUENCE [LARGE SCALE GENOMIC DNA]</scope>
    <source>
        <strain evidence="2 3">ESL0186</strain>
    </source>
</reference>
<sequence length="270" mass="31577">MIFFPIIIEIFLFIIIFLFFISCIITLYIDPILINYIFKKIIITTKNILTKNAVNIKKTINKYAKKYSDIIIHFSCACYVILGIYIFYIMTTIYMKLAVLFQVIISAIISINLFKQKNEDVYSTYFLIFSAIYSLLITFLYNNFESDLNEFLNFPGDFNQIGWFFFWIFIMMITFWRFYYKTAKSAITKFKTISLAELKMVTYKSALQSIVGFIAVTGLASVEISGPVLLVIMSINIYALFIYPFIDINIFVLQKLKDKRSETGKRAKSN</sequence>
<keyword evidence="3" id="KW-1185">Reference proteome</keyword>
<organism evidence="2 3">
    <name type="scientific">Lactobacillus kullabergensis</name>
    <dbReference type="NCBI Taxonomy" id="1218493"/>
    <lineage>
        <taxon>Bacteria</taxon>
        <taxon>Bacillati</taxon>
        <taxon>Bacillota</taxon>
        <taxon>Bacilli</taxon>
        <taxon>Lactobacillales</taxon>
        <taxon>Lactobacillaceae</taxon>
        <taxon>Lactobacillus</taxon>
    </lineage>
</organism>
<feature type="transmembrane region" description="Helical" evidence="1">
    <location>
        <begin position="201"/>
        <end position="222"/>
    </location>
</feature>
<evidence type="ECO:0000313" key="2">
    <source>
        <dbReference type="EMBL" id="AWM75438.1"/>
    </source>
</evidence>
<dbReference type="EMBL" id="CP029477">
    <property type="protein sequence ID" value="AWM75438.1"/>
    <property type="molecule type" value="Genomic_DNA"/>
</dbReference>
<keyword evidence="1" id="KW-0472">Membrane</keyword>
<feature type="transmembrane region" description="Helical" evidence="1">
    <location>
        <begin position="6"/>
        <end position="29"/>
    </location>
</feature>
<feature type="transmembrane region" description="Helical" evidence="1">
    <location>
        <begin position="121"/>
        <end position="141"/>
    </location>
</feature>
<proteinExistence type="predicted"/>
<evidence type="ECO:0000313" key="3">
    <source>
        <dbReference type="Proteomes" id="UP000246036"/>
    </source>
</evidence>
<feature type="transmembrane region" description="Helical" evidence="1">
    <location>
        <begin position="161"/>
        <end position="180"/>
    </location>
</feature>